<dbReference type="InterPro" id="IPR031833">
    <property type="entry name" value="DUF4748"/>
</dbReference>
<evidence type="ECO:0000256" key="1">
    <source>
        <dbReference type="SAM" id="MobiDB-lite"/>
    </source>
</evidence>
<dbReference type="Proteomes" id="UP000230002">
    <property type="component" value="Unassembled WGS sequence"/>
</dbReference>
<name>A0A2G8RPC8_9APHY</name>
<proteinExistence type="predicted"/>
<dbReference type="EMBL" id="AYKW01000068">
    <property type="protein sequence ID" value="PIL23375.1"/>
    <property type="molecule type" value="Genomic_DNA"/>
</dbReference>
<comment type="caution">
    <text evidence="3">The sequence shown here is derived from an EMBL/GenBank/DDBJ whole genome shotgun (WGS) entry which is preliminary data.</text>
</comment>
<feature type="compositionally biased region" description="Low complexity" evidence="1">
    <location>
        <begin position="84"/>
        <end position="98"/>
    </location>
</feature>
<dbReference type="AlphaFoldDB" id="A0A2G8RPC8"/>
<reference evidence="3 4" key="1">
    <citation type="journal article" date="2015" name="Sci. Rep.">
        <title>Chromosome-level genome map provides insights into diverse defense mechanisms in the medicinal fungus Ganoderma sinense.</title>
        <authorList>
            <person name="Zhu Y."/>
            <person name="Xu J."/>
            <person name="Sun C."/>
            <person name="Zhou S."/>
            <person name="Xu H."/>
            <person name="Nelson D.R."/>
            <person name="Qian J."/>
            <person name="Song J."/>
            <person name="Luo H."/>
            <person name="Xiang L."/>
            <person name="Li Y."/>
            <person name="Xu Z."/>
            <person name="Ji A."/>
            <person name="Wang L."/>
            <person name="Lu S."/>
            <person name="Hayward A."/>
            <person name="Sun W."/>
            <person name="Li X."/>
            <person name="Schwartz D.C."/>
            <person name="Wang Y."/>
            <person name="Chen S."/>
        </authorList>
    </citation>
    <scope>NUCLEOTIDE SEQUENCE [LARGE SCALE GENOMIC DNA]</scope>
    <source>
        <strain evidence="3 4">ZZ0214-1</strain>
    </source>
</reference>
<gene>
    <name evidence="3" type="ORF">GSI_14686</name>
</gene>
<feature type="compositionally biased region" description="Basic and acidic residues" evidence="1">
    <location>
        <begin position="65"/>
        <end position="80"/>
    </location>
</feature>
<evidence type="ECO:0000313" key="4">
    <source>
        <dbReference type="Proteomes" id="UP000230002"/>
    </source>
</evidence>
<feature type="transmembrane region" description="Helical" evidence="2">
    <location>
        <begin position="30"/>
        <end position="47"/>
    </location>
</feature>
<protein>
    <submittedName>
        <fullName evidence="3">Uncharacterized protein</fullName>
    </submittedName>
</protein>
<dbReference type="PANTHER" id="PTHR41800">
    <property type="entry name" value="EXPRESSED PROTEIN"/>
    <property type="match status" value="1"/>
</dbReference>
<keyword evidence="2" id="KW-0812">Transmembrane</keyword>
<organism evidence="3 4">
    <name type="scientific">Ganoderma sinense ZZ0214-1</name>
    <dbReference type="NCBI Taxonomy" id="1077348"/>
    <lineage>
        <taxon>Eukaryota</taxon>
        <taxon>Fungi</taxon>
        <taxon>Dikarya</taxon>
        <taxon>Basidiomycota</taxon>
        <taxon>Agaricomycotina</taxon>
        <taxon>Agaricomycetes</taxon>
        <taxon>Polyporales</taxon>
        <taxon>Polyporaceae</taxon>
        <taxon>Ganoderma</taxon>
    </lineage>
</organism>
<dbReference type="PANTHER" id="PTHR41800:SF1">
    <property type="entry name" value="EXPRESSED PROTEIN"/>
    <property type="match status" value="1"/>
</dbReference>
<keyword evidence="2" id="KW-1133">Transmembrane helix</keyword>
<accession>A0A2G8RPC8</accession>
<keyword evidence="2" id="KW-0472">Membrane</keyword>
<sequence>MNTPQTMASQSSRLYVVGARNECLALTQQMLGWGSLVVAAGVSFYFAKKTIIERRQMQEAAGQRPSEKLDWRARIDRQEKNAMSAQSTSTSTSIGTSSAVDVGSAGKGPS</sequence>
<keyword evidence="4" id="KW-1185">Reference proteome</keyword>
<evidence type="ECO:0000256" key="2">
    <source>
        <dbReference type="SAM" id="Phobius"/>
    </source>
</evidence>
<dbReference type="Pfam" id="PF15932">
    <property type="entry name" value="DUF4748"/>
    <property type="match status" value="1"/>
</dbReference>
<dbReference type="OrthoDB" id="2559326at2759"/>
<evidence type="ECO:0000313" key="3">
    <source>
        <dbReference type="EMBL" id="PIL23375.1"/>
    </source>
</evidence>
<feature type="region of interest" description="Disordered" evidence="1">
    <location>
        <begin position="57"/>
        <end position="110"/>
    </location>
</feature>